<keyword evidence="3" id="KW-1185">Reference proteome</keyword>
<dbReference type="OMA" id="CERSTHG"/>
<keyword evidence="1" id="KW-0677">Repeat</keyword>
<gene>
    <name evidence="4" type="primary">LOC103522533</name>
</gene>
<dbReference type="Proteomes" id="UP000079169">
    <property type="component" value="Unplaced"/>
</dbReference>
<dbReference type="AlphaFoldDB" id="A0A1S3DPM1"/>
<evidence type="ECO:0000313" key="3">
    <source>
        <dbReference type="Proteomes" id="UP000079169"/>
    </source>
</evidence>
<evidence type="ECO:0000256" key="1">
    <source>
        <dbReference type="ARBA" id="ARBA00022737"/>
    </source>
</evidence>
<accession>A0A1S3DPM1</accession>
<dbReference type="STRING" id="121845.A0A1S3DPM1"/>
<dbReference type="Gene3D" id="1.25.10.10">
    <property type="entry name" value="Leucine-rich Repeat Variant"/>
    <property type="match status" value="1"/>
</dbReference>
<dbReference type="GeneID" id="103522533"/>
<dbReference type="PANTHER" id="PTHR46618">
    <property type="entry name" value="ARMADILLO REPEAT-CONTAINING PROTEIN 3"/>
    <property type="match status" value="1"/>
</dbReference>
<sequence length="814" mass="93993">SNSYKASRSLTKTKSSEILVSEVDVKSLVILLLDSEDKAILEQTLVHLNKIHNEEDIQALNNEHVVSRLLDILDRTEHEECLIKLALKLMTILVKTESGMQVFCENLCYLKVFAEILSTAVDSILLEFCSYILAHLTTNTDHCNYLICHRDIVNTLGDHVLHSSDIDIQYNCVKILENMIVNGVIGSQDDIPVLKIFNLFLDSGIERLQASCLNILYMLTELPDPDNKYAKEGLNQLRGFNNAFHIVENWEYENQKIILLHLIETLPFQYMDITALKKLLALMSTYEESVGIIIACLNILVKLCSSDHCQDYVKVLDIEHVIINYFLSVQFPVSIAACKGVRILCERYEDYLKEVASNRTVIDRIFELITNEEVDVKCKSHFGKLLLLLMGNVQCCNYIMGKNGETSKTSMSDTLKINIMLDIALNGKDDDLFAVMLNCIYKLSSKYECIGLKQLDTILNYFEDLTPQNIKKTETLMDILARCLVSPTFLKTCIDQQGLQIIDDYMRYQSNNSLLMAYGNLLINACKYSDLVHIINELKVFQWLNKQNIYEQPLWNRTITSLLHINLPLKFAFCNALDFINIITDGFYVFRDLKHVNLFDFPSLDKIFRENDKDKVVYVFTRDQTLSYNDIYLEKYISDITILLRDANQIRLKRTSQLSLISNMDESNTIENQIKQNIKHDMEIIATYVVNQMNGHGDVIDQDAYDNHIEEIITDQNSSVIPIGHVKMGLQFERSLLFKCLCDVFGYPCTLVRDEYTHRCYNQVCVEFHGYTSDENNQLDTPWRKHRIEYYEVDLMSNPARLILLNSQLEVECY</sequence>
<evidence type="ECO:0000313" key="4">
    <source>
        <dbReference type="RefSeq" id="XP_008485857.1"/>
    </source>
</evidence>
<dbReference type="RefSeq" id="XP_008485857.1">
    <property type="nucleotide sequence ID" value="XM_008487635.1"/>
</dbReference>
<dbReference type="KEGG" id="dci:103522533"/>
<feature type="non-terminal residue" evidence="4">
    <location>
        <position position="1"/>
    </location>
</feature>
<dbReference type="PANTHER" id="PTHR46618:SF1">
    <property type="entry name" value="ARMADILLO REPEAT-CONTAINING PROTEIN 3"/>
    <property type="match status" value="1"/>
</dbReference>
<organism evidence="3 4">
    <name type="scientific">Diaphorina citri</name>
    <name type="common">Asian citrus psyllid</name>
    <dbReference type="NCBI Taxonomy" id="121845"/>
    <lineage>
        <taxon>Eukaryota</taxon>
        <taxon>Metazoa</taxon>
        <taxon>Ecdysozoa</taxon>
        <taxon>Arthropoda</taxon>
        <taxon>Hexapoda</taxon>
        <taxon>Insecta</taxon>
        <taxon>Pterygota</taxon>
        <taxon>Neoptera</taxon>
        <taxon>Paraneoptera</taxon>
        <taxon>Hemiptera</taxon>
        <taxon>Sternorrhyncha</taxon>
        <taxon>Psylloidea</taxon>
        <taxon>Psyllidae</taxon>
        <taxon>Diaphorininae</taxon>
        <taxon>Diaphorina</taxon>
    </lineage>
</organism>
<proteinExistence type="predicted"/>
<feature type="domain" description="EDR1/CTR1/ARMC3-like peptidase-like" evidence="2">
    <location>
        <begin position="653"/>
        <end position="802"/>
    </location>
</feature>
<dbReference type="InterPro" id="IPR055164">
    <property type="entry name" value="EDR1/CTR1/ARMC3-like_pept-like"/>
</dbReference>
<dbReference type="InterPro" id="IPR011989">
    <property type="entry name" value="ARM-like"/>
</dbReference>
<reference evidence="4" key="1">
    <citation type="submission" date="2025-08" db="UniProtKB">
        <authorList>
            <consortium name="RefSeq"/>
        </authorList>
    </citation>
    <scope>IDENTIFICATION</scope>
</reference>
<dbReference type="PaxDb" id="121845-A0A1S3DPM1"/>
<dbReference type="InterPro" id="IPR052441">
    <property type="entry name" value="Armadillo-Ser/Thr_Kinase"/>
</dbReference>
<dbReference type="Pfam" id="PF14381">
    <property type="entry name" value="EDR1_CTR1_ARMC3_pept"/>
    <property type="match status" value="1"/>
</dbReference>
<dbReference type="InterPro" id="IPR016024">
    <property type="entry name" value="ARM-type_fold"/>
</dbReference>
<evidence type="ECO:0000259" key="2">
    <source>
        <dbReference type="Pfam" id="PF14381"/>
    </source>
</evidence>
<dbReference type="SUPFAM" id="SSF48371">
    <property type="entry name" value="ARM repeat"/>
    <property type="match status" value="1"/>
</dbReference>
<protein>
    <submittedName>
        <fullName evidence="4">Uncharacterized protein LOC103522533</fullName>
    </submittedName>
</protein>
<name>A0A1S3DPM1_DIACI</name>